<proteinExistence type="predicted"/>
<name>R0K1G6_ANAPL</name>
<organism evidence="2 3">
    <name type="scientific">Anas platyrhynchos</name>
    <name type="common">Mallard</name>
    <name type="synonym">Anas boschas</name>
    <dbReference type="NCBI Taxonomy" id="8839"/>
    <lineage>
        <taxon>Eukaryota</taxon>
        <taxon>Metazoa</taxon>
        <taxon>Chordata</taxon>
        <taxon>Craniata</taxon>
        <taxon>Vertebrata</taxon>
        <taxon>Euteleostomi</taxon>
        <taxon>Archelosauria</taxon>
        <taxon>Archosauria</taxon>
        <taxon>Dinosauria</taxon>
        <taxon>Saurischia</taxon>
        <taxon>Theropoda</taxon>
        <taxon>Coelurosauria</taxon>
        <taxon>Aves</taxon>
        <taxon>Neognathae</taxon>
        <taxon>Galloanserae</taxon>
        <taxon>Anseriformes</taxon>
        <taxon>Anatidae</taxon>
        <taxon>Anatinae</taxon>
        <taxon>Anas</taxon>
    </lineage>
</organism>
<dbReference type="EMBL" id="KB742856">
    <property type="protein sequence ID" value="EOB03427.1"/>
    <property type="molecule type" value="Genomic_DNA"/>
</dbReference>
<accession>R0K1G6</accession>
<reference evidence="3" key="1">
    <citation type="journal article" date="2013" name="Nat. Genet.">
        <title>The duck genome and transcriptome provide insight into an avian influenza virus reservoir species.</title>
        <authorList>
            <person name="Huang Y."/>
            <person name="Li Y."/>
            <person name="Burt D.W."/>
            <person name="Chen H."/>
            <person name="Zhang Y."/>
            <person name="Qian W."/>
            <person name="Kim H."/>
            <person name="Gan S."/>
            <person name="Zhao Y."/>
            <person name="Li J."/>
            <person name="Yi K."/>
            <person name="Feng H."/>
            <person name="Zhu P."/>
            <person name="Li B."/>
            <person name="Liu Q."/>
            <person name="Fairley S."/>
            <person name="Magor K.E."/>
            <person name="Du Z."/>
            <person name="Hu X."/>
            <person name="Goodman L."/>
            <person name="Tafer H."/>
            <person name="Vignal A."/>
            <person name="Lee T."/>
            <person name="Kim K.W."/>
            <person name="Sheng Z."/>
            <person name="An Y."/>
            <person name="Searle S."/>
            <person name="Herrero J."/>
            <person name="Groenen M.A."/>
            <person name="Crooijmans R.P."/>
            <person name="Faraut T."/>
            <person name="Cai Q."/>
            <person name="Webster R.G."/>
            <person name="Aldridge J.R."/>
            <person name="Warren W.C."/>
            <person name="Bartschat S."/>
            <person name="Kehr S."/>
            <person name="Marz M."/>
            <person name="Stadler P.F."/>
            <person name="Smith J."/>
            <person name="Kraus R.H."/>
            <person name="Zhao Y."/>
            <person name="Ren L."/>
            <person name="Fei J."/>
            <person name="Morisson M."/>
            <person name="Kaiser P."/>
            <person name="Griffin D.K."/>
            <person name="Rao M."/>
            <person name="Pitel F."/>
            <person name="Wang J."/>
            <person name="Li N."/>
        </authorList>
    </citation>
    <scope>NUCLEOTIDE SEQUENCE [LARGE SCALE GENOMIC DNA]</scope>
</reference>
<keyword evidence="3" id="KW-1185">Reference proteome</keyword>
<sequence>MLSTSSAKEEETCATEPSVWGSFAQLQLWTASSVQGDKEKRRVCSGERAGDKGTGLSSGLLNSRREMKMLEASEKEEALLGRGKAVLREVPLRNKKEGRKLKAEECIIHVVG</sequence>
<gene>
    <name evidence="2" type="ORF">Anapl_12812</name>
</gene>
<dbReference type="Proteomes" id="UP000296049">
    <property type="component" value="Unassembled WGS sequence"/>
</dbReference>
<protein>
    <submittedName>
        <fullName evidence="2">Uncharacterized protein</fullName>
    </submittedName>
</protein>
<evidence type="ECO:0000313" key="3">
    <source>
        <dbReference type="Proteomes" id="UP000296049"/>
    </source>
</evidence>
<feature type="region of interest" description="Disordered" evidence="1">
    <location>
        <begin position="39"/>
        <end position="60"/>
    </location>
</feature>
<evidence type="ECO:0000313" key="2">
    <source>
        <dbReference type="EMBL" id="EOB03427.1"/>
    </source>
</evidence>
<feature type="compositionally biased region" description="Basic and acidic residues" evidence="1">
    <location>
        <begin position="39"/>
        <end position="51"/>
    </location>
</feature>
<evidence type="ECO:0000256" key="1">
    <source>
        <dbReference type="SAM" id="MobiDB-lite"/>
    </source>
</evidence>
<dbReference type="AlphaFoldDB" id="R0K1G6"/>